<proteinExistence type="predicted"/>
<evidence type="ECO:0000313" key="2">
    <source>
        <dbReference type="EMBL" id="KAK0492962.1"/>
    </source>
</evidence>
<sequence>MLLLILLCCIKFAHSNGFHFDEFSGTVLSLGIPITLSWHFDIGDPDEVFFQRRHILQQSFFQGDLGPAEITHANRTLNVTLPSNGHKTFIVDAKQAAQKPSNSLIAAGFLTFRLHRRVVPVVVPGRTHTNQRDGTVQLVLEVSRSSFLLHLSPSCLPCLLGLRVPGRHILHPVVPSWTPWMHLKVLVMRFESLLLLVALRGPESRIFCLRGPGFLFVSRSGAHMIGIYFLWV</sequence>
<keyword evidence="3" id="KW-1185">Reference proteome</keyword>
<protein>
    <submittedName>
        <fullName evidence="2">Uncharacterized protein</fullName>
    </submittedName>
</protein>
<organism evidence="2 3">
    <name type="scientific">Armillaria luteobubalina</name>
    <dbReference type="NCBI Taxonomy" id="153913"/>
    <lineage>
        <taxon>Eukaryota</taxon>
        <taxon>Fungi</taxon>
        <taxon>Dikarya</taxon>
        <taxon>Basidiomycota</taxon>
        <taxon>Agaricomycotina</taxon>
        <taxon>Agaricomycetes</taxon>
        <taxon>Agaricomycetidae</taxon>
        <taxon>Agaricales</taxon>
        <taxon>Marasmiineae</taxon>
        <taxon>Physalacriaceae</taxon>
        <taxon>Armillaria</taxon>
    </lineage>
</organism>
<dbReference type="AlphaFoldDB" id="A0AA39PYJ3"/>
<evidence type="ECO:0000313" key="3">
    <source>
        <dbReference type="Proteomes" id="UP001175228"/>
    </source>
</evidence>
<dbReference type="EMBL" id="JAUEPU010000027">
    <property type="protein sequence ID" value="KAK0492962.1"/>
    <property type="molecule type" value="Genomic_DNA"/>
</dbReference>
<feature type="signal peptide" evidence="1">
    <location>
        <begin position="1"/>
        <end position="15"/>
    </location>
</feature>
<accession>A0AA39PYJ3</accession>
<feature type="chain" id="PRO_5041328595" evidence="1">
    <location>
        <begin position="16"/>
        <end position="232"/>
    </location>
</feature>
<comment type="caution">
    <text evidence="2">The sequence shown here is derived from an EMBL/GenBank/DDBJ whole genome shotgun (WGS) entry which is preliminary data.</text>
</comment>
<keyword evidence="1" id="KW-0732">Signal</keyword>
<evidence type="ECO:0000256" key="1">
    <source>
        <dbReference type="SAM" id="SignalP"/>
    </source>
</evidence>
<name>A0AA39PYJ3_9AGAR</name>
<gene>
    <name evidence="2" type="ORF">EDD18DRAFT_442473</name>
</gene>
<reference evidence="2" key="1">
    <citation type="submission" date="2023-06" db="EMBL/GenBank/DDBJ databases">
        <authorList>
            <consortium name="Lawrence Berkeley National Laboratory"/>
            <person name="Ahrendt S."/>
            <person name="Sahu N."/>
            <person name="Indic B."/>
            <person name="Wong-Bajracharya J."/>
            <person name="Merenyi Z."/>
            <person name="Ke H.-M."/>
            <person name="Monk M."/>
            <person name="Kocsube S."/>
            <person name="Drula E."/>
            <person name="Lipzen A."/>
            <person name="Balint B."/>
            <person name="Henrissat B."/>
            <person name="Andreopoulos B."/>
            <person name="Martin F.M."/>
            <person name="Harder C.B."/>
            <person name="Rigling D."/>
            <person name="Ford K.L."/>
            <person name="Foster G.D."/>
            <person name="Pangilinan J."/>
            <person name="Papanicolaou A."/>
            <person name="Barry K."/>
            <person name="LaButti K."/>
            <person name="Viragh M."/>
            <person name="Koriabine M."/>
            <person name="Yan M."/>
            <person name="Riley R."/>
            <person name="Champramary S."/>
            <person name="Plett K.L."/>
            <person name="Tsai I.J."/>
            <person name="Slot J."/>
            <person name="Sipos G."/>
            <person name="Plett J."/>
            <person name="Nagy L.G."/>
            <person name="Grigoriev I.V."/>
        </authorList>
    </citation>
    <scope>NUCLEOTIDE SEQUENCE</scope>
    <source>
        <strain evidence="2">HWK02</strain>
    </source>
</reference>
<dbReference type="Proteomes" id="UP001175228">
    <property type="component" value="Unassembled WGS sequence"/>
</dbReference>